<feature type="region of interest" description="Disordered" evidence="1">
    <location>
        <begin position="446"/>
        <end position="508"/>
    </location>
</feature>
<evidence type="ECO:0000313" key="2">
    <source>
        <dbReference type="EMBL" id="PFH33412.1"/>
    </source>
</evidence>
<feature type="compositionally biased region" description="Low complexity" evidence="1">
    <location>
        <begin position="491"/>
        <end position="505"/>
    </location>
</feature>
<feature type="region of interest" description="Disordered" evidence="1">
    <location>
        <begin position="1745"/>
        <end position="1824"/>
    </location>
</feature>
<feature type="compositionally biased region" description="Basic residues" evidence="1">
    <location>
        <begin position="1"/>
        <end position="10"/>
    </location>
</feature>
<feature type="compositionally biased region" description="Basic and acidic residues" evidence="1">
    <location>
        <begin position="20"/>
        <end position="68"/>
    </location>
</feature>
<feature type="compositionally biased region" description="Low complexity" evidence="1">
    <location>
        <begin position="1970"/>
        <end position="1979"/>
    </location>
</feature>
<feature type="region of interest" description="Disordered" evidence="1">
    <location>
        <begin position="1641"/>
        <end position="1700"/>
    </location>
</feature>
<feature type="compositionally biased region" description="Low complexity" evidence="1">
    <location>
        <begin position="135"/>
        <end position="165"/>
    </location>
</feature>
<feature type="compositionally biased region" description="Basic and acidic residues" evidence="1">
    <location>
        <begin position="647"/>
        <end position="661"/>
    </location>
</feature>
<feature type="compositionally biased region" description="Basic and acidic residues" evidence="1">
    <location>
        <begin position="595"/>
        <end position="604"/>
    </location>
</feature>
<feature type="compositionally biased region" description="Low complexity" evidence="1">
    <location>
        <begin position="1530"/>
        <end position="1540"/>
    </location>
</feature>
<dbReference type="VEuPathDB" id="ToxoDB:BESB_076290"/>
<keyword evidence="3" id="KW-1185">Reference proteome</keyword>
<organism evidence="2 3">
    <name type="scientific">Besnoitia besnoiti</name>
    <name type="common">Apicomplexan protozoan</name>
    <dbReference type="NCBI Taxonomy" id="94643"/>
    <lineage>
        <taxon>Eukaryota</taxon>
        <taxon>Sar</taxon>
        <taxon>Alveolata</taxon>
        <taxon>Apicomplexa</taxon>
        <taxon>Conoidasida</taxon>
        <taxon>Coccidia</taxon>
        <taxon>Eucoccidiorida</taxon>
        <taxon>Eimeriorina</taxon>
        <taxon>Sarcocystidae</taxon>
        <taxon>Besnoitia</taxon>
    </lineage>
</organism>
<feature type="compositionally biased region" description="Basic and acidic residues" evidence="1">
    <location>
        <begin position="811"/>
        <end position="831"/>
    </location>
</feature>
<feature type="compositionally biased region" description="Basic and acidic residues" evidence="1">
    <location>
        <begin position="1643"/>
        <end position="1657"/>
    </location>
</feature>
<feature type="region of interest" description="Disordered" evidence="1">
    <location>
        <begin position="291"/>
        <end position="326"/>
    </location>
</feature>
<evidence type="ECO:0000313" key="3">
    <source>
        <dbReference type="Proteomes" id="UP000224006"/>
    </source>
</evidence>
<dbReference type="EMBL" id="NWUJ01000008">
    <property type="protein sequence ID" value="PFH33412.1"/>
    <property type="molecule type" value="Genomic_DNA"/>
</dbReference>
<evidence type="ECO:0000256" key="1">
    <source>
        <dbReference type="SAM" id="MobiDB-lite"/>
    </source>
</evidence>
<feature type="region of interest" description="Disordered" evidence="1">
    <location>
        <begin position="1"/>
        <end position="68"/>
    </location>
</feature>
<feature type="region of interest" description="Disordered" evidence="1">
    <location>
        <begin position="2129"/>
        <end position="2171"/>
    </location>
</feature>
<name>A0A2A9MDG6_BESBE</name>
<feature type="compositionally biased region" description="Basic and acidic residues" evidence="1">
    <location>
        <begin position="307"/>
        <end position="322"/>
    </location>
</feature>
<protein>
    <submittedName>
        <fullName evidence="2">Uncharacterized protein</fullName>
    </submittedName>
</protein>
<feature type="compositionally biased region" description="Basic and acidic residues" evidence="1">
    <location>
        <begin position="1474"/>
        <end position="1496"/>
    </location>
</feature>
<feature type="compositionally biased region" description="Basic and acidic residues" evidence="1">
    <location>
        <begin position="613"/>
        <end position="623"/>
    </location>
</feature>
<gene>
    <name evidence="2" type="ORF">BESB_076290</name>
</gene>
<feature type="region of interest" description="Disordered" evidence="1">
    <location>
        <begin position="2282"/>
        <end position="2309"/>
    </location>
</feature>
<feature type="compositionally biased region" description="Basic and acidic residues" evidence="1">
    <location>
        <begin position="1993"/>
        <end position="2031"/>
    </location>
</feature>
<dbReference type="OrthoDB" id="10470687at2759"/>
<comment type="caution">
    <text evidence="2">The sequence shown here is derived from an EMBL/GenBank/DDBJ whole genome shotgun (WGS) entry which is preliminary data.</text>
</comment>
<feature type="region of interest" description="Disordered" evidence="1">
    <location>
        <begin position="1572"/>
        <end position="1598"/>
    </location>
</feature>
<accession>A0A2A9MDG6</accession>
<feature type="region of interest" description="Disordered" evidence="1">
    <location>
        <begin position="1954"/>
        <end position="2079"/>
    </location>
</feature>
<feature type="compositionally biased region" description="Basic and acidic residues" evidence="1">
    <location>
        <begin position="1672"/>
        <end position="1686"/>
    </location>
</feature>
<reference evidence="2 3" key="1">
    <citation type="submission" date="2017-09" db="EMBL/GenBank/DDBJ databases">
        <title>Genome sequencing of Besnoitia besnoiti strain Bb-Ger1.</title>
        <authorList>
            <person name="Schares G."/>
            <person name="Venepally P."/>
            <person name="Lorenzi H.A."/>
        </authorList>
    </citation>
    <scope>NUCLEOTIDE SEQUENCE [LARGE SCALE GENOMIC DNA]</scope>
    <source>
        <strain evidence="2 3">Bb-Ger1</strain>
    </source>
</reference>
<dbReference type="KEGG" id="bbes:BESB_076290"/>
<sequence length="2415" mass="257325">MRWRGGRRRRETGELAAVESGERMQRDERKGGTRSRESVTGEGNVDRCGRAEDSGFPTRKEKEEREVEEARHALWTVERVREIIDTVADATRHEAAISGASSSLSEPSSRPLTNVCSRRLETLLLSHLKETFEGSSSPRSSRTPSSSFSSVSASSSVSSSSPSSFVPPSYYTSGSYIPPFSSASSSVASVWLQQTAEGGVRVSGEAASAKENSRRQLRALTQEEDADLRQFLCKGRGGELLLRLAPLASLSLPELAELALHARKNRAGLFLSQRSFWKSLAACTLRHLESAQARSHARSPAQVAREGGGEPRHEGRGARGDEGGSVSQTMCGAAEVAAGVEGREGGGDACVLPFQSAGTPTAALAQSGEEVAATLGSEESEKWPARPWIEVLLAFLQFPAASRDPRFFRLVLAHLRERTFFASLDDILHAAHLLAKLRGARWSAEQAAAPRESEREESAQLQAPKNGERRKRTARQAATEPRVRDGLSGDASLGAGRTGAAAASRLSERRSEKEDVRLLTAEAHRLLVALGRRSLLRRKELPLCVSAAVLHAHAVWQAEAIRGSTRLACFAVLPPLSPNADAELALKSQVTGDAGKTRGAESEIPRAAPTLELRQKASPHAEETICPAEKTGAGEQTENGRGSLEGSVRRRSEEDVAADSHEGEEEAQLQKRAETPAALRLSVFERGAAAQQSEKKDLAEKKEVASAFDGNAFADPLSSLLAFTPTLFHCIGEKAASQISLQNQIRDCRERDEGGKRGRPSRRKDDLRYTAVIFASFAKARCPVPPSLLEALDTRWSGEREGKAAGRARLRKGDEEDKGAEARGESRERCGLRRGEGRRRAFEDALSDEEEGASWRGQERARRRVEGARKDIRELRDASGHSVVLLLSALAQSEEGRRSAAFAVLSRAMKTLAPQLNAQQLAMGMHALSLGRPPGASKTPNGLLARFLFDRGRLHKLSGSHLRLVLVALVRSPPPRGGVSPAVVDAVAQFVEASRTPHKIPLDCLTEALRFHGTFGVFHAAFLAQLWKGLQRRGEEIESLASVARSLHSLARLPRDLTLAPQEGSFPAAAERLPAHPVVSAEASAFFDSSPSPAVASSGRRAPASPDSRDASTASFLSSSSPSSPRLSAYSSALFLDAAAKDREALAEFAVAREAVAVFLQSRAAKIISQLASLALASGPPFGRAPSSSFPSAAVSSALFGPRDASARPADGSSLSLSSEFAAPRLGAWRHVPRELGDLLQTLTELLPSEAAFHDRQTRLVFATQANRADKASIQFVLSPPLVFLFFQSLSTFLREPRALAFFAFDSANLERVWGISLHLLSRLAAQNAPSSRSDTTEDSGRARSLHVGRLPSSSSSASSSSSSFSSSPSANASEPSLSCSGAVAEAAASLLRVYLASSTAPSPLSSPSDSRVCLASAPLARLRLLPILLSRASSPSSSSSSSSSPALSTPVASAAAALPSLACRLASPSSASAEHRSRPALDEPRAAPSRSRGEEDTGQGNAALRQLRRGTEALLRTPRARSEREGSEAAPTTASAPASLHEAVKQVLTLARTGCHSPFVVLEAPSSSIFSSLSSPPSCPSSPSSSVPSSSASPLSEPSVSAHIAHALASRERQVLFEAYASALPALVAALAQPPAGAELSETAKAEDKGKEKEKAATALGRRGRKRGARQGRDLDAELSRENAHANDAPPAQRQGGSYAGLSKDRLGFPALLELLTGVLALSLRRLLARPQCLLPEAERERSRELHAGGNVGDPLGAEDRSGKAARLRREGEKDAALQQTEASGRLGVRPKTAEAANAEVENALEEERRGAAGAEAKGEDDADTEREALCRLLCALQTTKLSGEDEERAAPLAALLSLVLNGLQFLQPDLWAFFRPSLTRHLRVLQKLSREEGTALAFPSPASSVLAPPRSLPLLLSTPRVDVLSPAFFAPALVGGAACASPFPGLLPASVGGDRTAESRPLPRKQSAPALGGAAAPHLERLGGPLTRQSLHAESERAATAGEGKDAPAACERDAAAERNARERDERQRKKDARRWALPSAIQTGKTRDEPTGFSLSFRTEGGDGTPDACRRAEARGSSTRVSLRDSGRTSWEIRWTRERSVAESVAAADVLFDAFERLSVRQNASSKLSEGKVGIAPSPLAPNTGSESREKRPCSYRRNASDQAGEPEARGGCAHRLAVAAPIPFTVELAPAGDAYSAFVEVCSWRRVYAGGRPMLRVDMRVNQTSEETRHILLKRPTKARGERLRIYFFFLSPIDFFHLPLLRLASASACGASPPASSAAARSSAAHESGDTPSQVEFLSEPRADGGPSGIREFSCSASLVHPRVYLELYVADSVLTNRSARAAGSRSSNDLSDSPSRVVPVSTRGLRSWLQGDEGGIQAFLSSALRRCTRAKDAHSAACRETRVLPDSSM</sequence>
<feature type="compositionally biased region" description="Basic and acidic residues" evidence="1">
    <location>
        <begin position="1759"/>
        <end position="1777"/>
    </location>
</feature>
<feature type="region of interest" description="Disordered" evidence="1">
    <location>
        <begin position="800"/>
        <end position="831"/>
    </location>
</feature>
<dbReference type="Proteomes" id="UP000224006">
    <property type="component" value="Chromosome VII"/>
</dbReference>
<feature type="region of interest" description="Disordered" evidence="1">
    <location>
        <begin position="1469"/>
        <end position="1540"/>
    </location>
</feature>
<feature type="region of interest" description="Disordered" evidence="1">
    <location>
        <begin position="131"/>
        <end position="165"/>
    </location>
</feature>
<dbReference type="GeneID" id="40312555"/>
<feature type="region of interest" description="Disordered" evidence="1">
    <location>
        <begin position="591"/>
        <end position="673"/>
    </location>
</feature>
<feature type="region of interest" description="Disordered" evidence="1">
    <location>
        <begin position="1329"/>
        <end position="1366"/>
    </location>
</feature>
<proteinExistence type="predicted"/>
<feature type="region of interest" description="Disordered" evidence="1">
    <location>
        <begin position="1088"/>
        <end position="1126"/>
    </location>
</feature>
<feature type="compositionally biased region" description="Low complexity" evidence="1">
    <location>
        <begin position="1352"/>
        <end position="1366"/>
    </location>
</feature>
<dbReference type="RefSeq" id="XP_029217421.1">
    <property type="nucleotide sequence ID" value="XM_029365990.1"/>
</dbReference>